<evidence type="ECO:0000259" key="1">
    <source>
        <dbReference type="Pfam" id="PF00246"/>
    </source>
</evidence>
<sequence length="445" mass="47997">MLAAELDSVPDHDRFATVDEITAALSRLAASHPGAASLRRVGSSTLGEPIWCLTVGDGPRHALVGALPHPNEPIGGLTAIHLAGRLCADAALRRATGCTWHIVGCLDPDGTRLNEGWFAGPFTKAHYGRHFYRPAGDEQVEWTFPFAYKRAYFDRVMPETLALMRLIDETRPAFMTTLHNSELGGAYFYISRPVPELHAVLRALPVRYGVPLHAGDPEHPSVRSLDEAVFLTPRMEDLYDYIEALGQDPADQIGGGASDSYAARYGTLSLTAELPYWRDPAAGDRSPVRAAHGELLRIQAGQLRETFTVLDTALTAVAGDLTARSPFIRASRFFLPLVAEAAALAEQRAQEPEAGRPATAAERQSCREAVHSSRLRFGGMLLRALEGELAIGNGTPAIRAHTGALRETYAAWCAEAEADTPGEVIPIRDLVAIQYGSVLAGAAHA</sequence>
<organism evidence="2 3">
    <name type="scientific">Planomonospora alba</name>
    <dbReference type="NCBI Taxonomy" id="161354"/>
    <lineage>
        <taxon>Bacteria</taxon>
        <taxon>Bacillati</taxon>
        <taxon>Actinomycetota</taxon>
        <taxon>Actinomycetes</taxon>
        <taxon>Streptosporangiales</taxon>
        <taxon>Streptosporangiaceae</taxon>
        <taxon>Planomonospora</taxon>
    </lineage>
</organism>
<dbReference type="Gene3D" id="3.40.630.10">
    <property type="entry name" value="Zn peptidases"/>
    <property type="match status" value="1"/>
</dbReference>
<proteinExistence type="predicted"/>
<keyword evidence="2" id="KW-0378">Hydrolase</keyword>
<accession>A0ABP6NNY8</accession>
<feature type="domain" description="Peptidase M14" evidence="1">
    <location>
        <begin position="21"/>
        <end position="190"/>
    </location>
</feature>
<evidence type="ECO:0000313" key="3">
    <source>
        <dbReference type="Proteomes" id="UP001500320"/>
    </source>
</evidence>
<dbReference type="EMBL" id="BAAAUT010000046">
    <property type="protein sequence ID" value="GAA3153596.1"/>
    <property type="molecule type" value="Genomic_DNA"/>
</dbReference>
<protein>
    <submittedName>
        <fullName evidence="2">M14 family zinc carboxypeptidase</fullName>
    </submittedName>
</protein>
<keyword evidence="3" id="KW-1185">Reference proteome</keyword>
<dbReference type="SUPFAM" id="SSF53187">
    <property type="entry name" value="Zn-dependent exopeptidases"/>
    <property type="match status" value="1"/>
</dbReference>
<dbReference type="InterPro" id="IPR000834">
    <property type="entry name" value="Peptidase_M14"/>
</dbReference>
<comment type="caution">
    <text evidence="2">The sequence shown here is derived from an EMBL/GenBank/DDBJ whole genome shotgun (WGS) entry which is preliminary data.</text>
</comment>
<keyword evidence="2" id="KW-0121">Carboxypeptidase</keyword>
<dbReference type="GO" id="GO:0004180">
    <property type="term" value="F:carboxypeptidase activity"/>
    <property type="evidence" value="ECO:0007669"/>
    <property type="project" value="UniProtKB-KW"/>
</dbReference>
<gene>
    <name evidence="2" type="ORF">GCM10010466_50700</name>
</gene>
<dbReference type="Proteomes" id="UP001500320">
    <property type="component" value="Unassembled WGS sequence"/>
</dbReference>
<evidence type="ECO:0000313" key="2">
    <source>
        <dbReference type="EMBL" id="GAA3153596.1"/>
    </source>
</evidence>
<name>A0ABP6NNY8_9ACTN</name>
<reference evidence="3" key="1">
    <citation type="journal article" date="2019" name="Int. J. Syst. Evol. Microbiol.">
        <title>The Global Catalogue of Microorganisms (GCM) 10K type strain sequencing project: providing services to taxonomists for standard genome sequencing and annotation.</title>
        <authorList>
            <consortium name="The Broad Institute Genomics Platform"/>
            <consortium name="The Broad Institute Genome Sequencing Center for Infectious Disease"/>
            <person name="Wu L."/>
            <person name="Ma J."/>
        </authorList>
    </citation>
    <scope>NUCLEOTIDE SEQUENCE [LARGE SCALE GENOMIC DNA]</scope>
    <source>
        <strain evidence="3">JCM 9373</strain>
    </source>
</reference>
<dbReference type="Pfam" id="PF00246">
    <property type="entry name" value="Peptidase_M14"/>
    <property type="match status" value="1"/>
</dbReference>
<keyword evidence="2" id="KW-0645">Protease</keyword>